<protein>
    <recommendedName>
        <fullName evidence="11">Sec-independent protein translocase protein TatA</fullName>
    </recommendedName>
</protein>
<dbReference type="GO" id="GO:0005886">
    <property type="term" value="C:plasma membrane"/>
    <property type="evidence" value="ECO:0007669"/>
    <property type="project" value="UniProtKB-SubCell"/>
</dbReference>
<evidence type="ECO:0000256" key="1">
    <source>
        <dbReference type="ARBA" id="ARBA00004162"/>
    </source>
</evidence>
<feature type="region of interest" description="Disordered" evidence="9">
    <location>
        <begin position="52"/>
        <end position="82"/>
    </location>
</feature>
<keyword evidence="8" id="KW-0472">Membrane</keyword>
<evidence type="ECO:0000256" key="3">
    <source>
        <dbReference type="ARBA" id="ARBA00022475"/>
    </source>
</evidence>
<dbReference type="InterPro" id="IPR006312">
    <property type="entry name" value="TatA/E"/>
</dbReference>
<dbReference type="EMBL" id="BARV01041387">
    <property type="protein sequence ID" value="GAI50281.1"/>
    <property type="molecule type" value="Genomic_DNA"/>
</dbReference>
<dbReference type="NCBIfam" id="TIGR01411">
    <property type="entry name" value="tatAE"/>
    <property type="match status" value="1"/>
</dbReference>
<dbReference type="InterPro" id="IPR003369">
    <property type="entry name" value="TatA/B/E"/>
</dbReference>
<evidence type="ECO:0008006" key="11">
    <source>
        <dbReference type="Google" id="ProtNLM"/>
    </source>
</evidence>
<evidence type="ECO:0000256" key="9">
    <source>
        <dbReference type="SAM" id="MobiDB-lite"/>
    </source>
</evidence>
<evidence type="ECO:0000256" key="4">
    <source>
        <dbReference type="ARBA" id="ARBA00022692"/>
    </source>
</evidence>
<keyword evidence="2" id="KW-0813">Transport</keyword>
<evidence type="ECO:0000256" key="5">
    <source>
        <dbReference type="ARBA" id="ARBA00022927"/>
    </source>
</evidence>
<comment type="caution">
    <text evidence="10">The sequence shown here is derived from an EMBL/GenBank/DDBJ whole genome shotgun (WGS) entry which is preliminary data.</text>
</comment>
<keyword evidence="7" id="KW-0811">Translocation</keyword>
<keyword evidence="3" id="KW-1003">Cell membrane</keyword>
<dbReference type="GO" id="GO:0043953">
    <property type="term" value="P:protein transport by the Tat complex"/>
    <property type="evidence" value="ECO:0007669"/>
    <property type="project" value="InterPro"/>
</dbReference>
<accession>X1Q6A5</accession>
<proteinExistence type="inferred from homology"/>
<evidence type="ECO:0000256" key="8">
    <source>
        <dbReference type="ARBA" id="ARBA00023136"/>
    </source>
</evidence>
<evidence type="ECO:0000256" key="6">
    <source>
        <dbReference type="ARBA" id="ARBA00022989"/>
    </source>
</evidence>
<sequence length="82" mass="8889">MFGLGPMELIIVFLVILLIFGAKRIPEIAQGLGKGITEFKKAARDVTSEIDSATEPIVTKTTPHVSNELKSEDKTDTSSQQS</sequence>
<name>X1Q6A5_9ZZZZ</name>
<dbReference type="PRINTS" id="PR01506">
    <property type="entry name" value="TATBPROTEIN"/>
</dbReference>
<keyword evidence="4" id="KW-0812">Transmembrane</keyword>
<dbReference type="AlphaFoldDB" id="X1Q6A5"/>
<reference evidence="10" key="1">
    <citation type="journal article" date="2014" name="Front. Microbiol.">
        <title>High frequency of phylogenetically diverse reductive dehalogenase-homologous genes in deep subseafloor sedimentary metagenomes.</title>
        <authorList>
            <person name="Kawai M."/>
            <person name="Futagami T."/>
            <person name="Toyoda A."/>
            <person name="Takaki Y."/>
            <person name="Nishi S."/>
            <person name="Hori S."/>
            <person name="Arai W."/>
            <person name="Tsubouchi T."/>
            <person name="Morono Y."/>
            <person name="Uchiyama I."/>
            <person name="Ito T."/>
            <person name="Fujiyama A."/>
            <person name="Inagaki F."/>
            <person name="Takami H."/>
        </authorList>
    </citation>
    <scope>NUCLEOTIDE SEQUENCE</scope>
    <source>
        <strain evidence="10">Expedition CK06-06</strain>
    </source>
</reference>
<feature type="compositionally biased region" description="Basic and acidic residues" evidence="9">
    <location>
        <begin position="67"/>
        <end position="76"/>
    </location>
</feature>
<dbReference type="PANTHER" id="PTHR42982:SF1">
    <property type="entry name" value="SEC-INDEPENDENT PROTEIN TRANSLOCASE PROTEIN TATA"/>
    <property type="match status" value="1"/>
</dbReference>
<keyword evidence="6" id="KW-1133">Transmembrane helix</keyword>
<dbReference type="Gene3D" id="1.20.5.3310">
    <property type="match status" value="1"/>
</dbReference>
<evidence type="ECO:0000313" key="10">
    <source>
        <dbReference type="EMBL" id="GAI50281.1"/>
    </source>
</evidence>
<organism evidence="10">
    <name type="scientific">marine sediment metagenome</name>
    <dbReference type="NCBI Taxonomy" id="412755"/>
    <lineage>
        <taxon>unclassified sequences</taxon>
        <taxon>metagenomes</taxon>
        <taxon>ecological metagenomes</taxon>
    </lineage>
</organism>
<dbReference type="HAMAP" id="MF_00236">
    <property type="entry name" value="TatA_E"/>
    <property type="match status" value="1"/>
</dbReference>
<comment type="subcellular location">
    <subcellularLocation>
        <location evidence="1">Cell membrane</location>
        <topology evidence="1">Single-pass membrane protein</topology>
    </subcellularLocation>
</comment>
<keyword evidence="5" id="KW-0653">Protein transport</keyword>
<evidence type="ECO:0000256" key="2">
    <source>
        <dbReference type="ARBA" id="ARBA00022448"/>
    </source>
</evidence>
<evidence type="ECO:0000256" key="7">
    <source>
        <dbReference type="ARBA" id="ARBA00023010"/>
    </source>
</evidence>
<dbReference type="Pfam" id="PF02416">
    <property type="entry name" value="TatA_B_E"/>
    <property type="match status" value="1"/>
</dbReference>
<gene>
    <name evidence="10" type="ORF">S06H3_62674</name>
</gene>
<dbReference type="PANTHER" id="PTHR42982">
    <property type="entry name" value="SEC-INDEPENDENT PROTEIN TRANSLOCASE PROTEIN TATA"/>
    <property type="match status" value="1"/>
</dbReference>